<dbReference type="OrthoDB" id="5334159at2"/>
<name>A0A017TG56_9BACT</name>
<dbReference type="Pfam" id="PF00106">
    <property type="entry name" value="adh_short"/>
    <property type="match status" value="1"/>
</dbReference>
<dbReference type="Proteomes" id="UP000019678">
    <property type="component" value="Unassembled WGS sequence"/>
</dbReference>
<keyword evidence="3" id="KW-0560">Oxidoreductase</keyword>
<evidence type="ECO:0000256" key="2">
    <source>
        <dbReference type="ARBA" id="ARBA00022857"/>
    </source>
</evidence>
<dbReference type="EMBL" id="ASRX01000009">
    <property type="protein sequence ID" value="EYF07541.1"/>
    <property type="molecule type" value="Genomic_DNA"/>
</dbReference>
<dbReference type="Pfam" id="PF13561">
    <property type="entry name" value="adh_short_C2"/>
    <property type="match status" value="1"/>
</dbReference>
<gene>
    <name evidence="5" type="ORF">CAP_8664</name>
</gene>
<dbReference type="Gene3D" id="3.40.50.720">
    <property type="entry name" value="NAD(P)-binding Rossmann-like Domain"/>
    <property type="match status" value="1"/>
</dbReference>
<organism evidence="5 6">
    <name type="scientific">Chondromyces apiculatus DSM 436</name>
    <dbReference type="NCBI Taxonomy" id="1192034"/>
    <lineage>
        <taxon>Bacteria</taxon>
        <taxon>Pseudomonadati</taxon>
        <taxon>Myxococcota</taxon>
        <taxon>Polyangia</taxon>
        <taxon>Polyangiales</taxon>
        <taxon>Polyangiaceae</taxon>
        <taxon>Chondromyces</taxon>
    </lineage>
</organism>
<evidence type="ECO:0000256" key="4">
    <source>
        <dbReference type="RuleBase" id="RU000363"/>
    </source>
</evidence>
<dbReference type="PROSITE" id="PS00061">
    <property type="entry name" value="ADH_SHORT"/>
    <property type="match status" value="1"/>
</dbReference>
<dbReference type="RefSeq" id="WP_044237452.1">
    <property type="nucleotide sequence ID" value="NZ_ASRX01000009.1"/>
</dbReference>
<comment type="similarity">
    <text evidence="1 4">Belongs to the short-chain dehydrogenases/reductases (SDR) family.</text>
</comment>
<reference evidence="5 6" key="1">
    <citation type="submission" date="2013-05" db="EMBL/GenBank/DDBJ databases">
        <title>Genome assembly of Chondromyces apiculatus DSM 436.</title>
        <authorList>
            <person name="Sharma G."/>
            <person name="Khatri I."/>
            <person name="Kaur C."/>
            <person name="Mayilraj S."/>
            <person name="Subramanian S."/>
        </authorList>
    </citation>
    <scope>NUCLEOTIDE SEQUENCE [LARGE SCALE GENOMIC DNA]</scope>
    <source>
        <strain evidence="5 6">DSM 436</strain>
    </source>
</reference>
<keyword evidence="6" id="KW-1185">Reference proteome</keyword>
<dbReference type="InterPro" id="IPR020904">
    <property type="entry name" value="Sc_DH/Rdtase_CS"/>
</dbReference>
<dbReference type="PRINTS" id="PR00081">
    <property type="entry name" value="GDHRDH"/>
</dbReference>
<evidence type="ECO:0000313" key="5">
    <source>
        <dbReference type="EMBL" id="EYF07541.1"/>
    </source>
</evidence>
<proteinExistence type="inferred from homology"/>
<comment type="caution">
    <text evidence="5">The sequence shown here is derived from an EMBL/GenBank/DDBJ whole genome shotgun (WGS) entry which is preliminary data.</text>
</comment>
<dbReference type="eggNOG" id="COG1028">
    <property type="taxonomic scope" value="Bacteria"/>
</dbReference>
<dbReference type="STRING" id="1192034.CAP_8664"/>
<dbReference type="InterPro" id="IPR036291">
    <property type="entry name" value="NAD(P)-bd_dom_sf"/>
</dbReference>
<evidence type="ECO:0000313" key="6">
    <source>
        <dbReference type="Proteomes" id="UP000019678"/>
    </source>
</evidence>
<dbReference type="PRINTS" id="PR00080">
    <property type="entry name" value="SDRFAMILY"/>
</dbReference>
<dbReference type="InterPro" id="IPR002347">
    <property type="entry name" value="SDR_fam"/>
</dbReference>
<dbReference type="GO" id="GO:0016616">
    <property type="term" value="F:oxidoreductase activity, acting on the CH-OH group of donors, NAD or NADP as acceptor"/>
    <property type="evidence" value="ECO:0007669"/>
    <property type="project" value="InterPro"/>
</dbReference>
<evidence type="ECO:0000256" key="3">
    <source>
        <dbReference type="ARBA" id="ARBA00023002"/>
    </source>
</evidence>
<dbReference type="InterPro" id="IPR045313">
    <property type="entry name" value="CBR1-like"/>
</dbReference>
<sequence>MQRTALITGGNRGIGFEVARQLGQKGVRVILTSRDDAAGKAAAEKLTAEGGQVTHEPLDVTRDDSARALAERLGAAQGGLDILVNNAGAMRQGFNADIARDTIETNFFGPLRVTEALLPLLRPGARIVMVSSGLAERDKLGPALKERFHQPFTRDEIVAHMRRFVDAVAAGKHAAEGWPSSAYVVSKLGLNALTDHLARELDAAGHGILCNAVCPGWVRTDMGGPSANRSVEEGADTPVWLATAPEHRHQGGIFRDRKPVPW</sequence>
<dbReference type="PANTHER" id="PTHR43963">
    <property type="entry name" value="CARBONYL REDUCTASE 1-RELATED"/>
    <property type="match status" value="1"/>
</dbReference>
<protein>
    <submittedName>
        <fullName evidence="5">3-oxoacyl-[acyl-carrier protein] reductase</fullName>
    </submittedName>
</protein>
<accession>A0A017TG56</accession>
<dbReference type="AlphaFoldDB" id="A0A017TG56"/>
<dbReference type="SUPFAM" id="SSF51735">
    <property type="entry name" value="NAD(P)-binding Rossmann-fold domains"/>
    <property type="match status" value="1"/>
</dbReference>
<evidence type="ECO:0000256" key="1">
    <source>
        <dbReference type="ARBA" id="ARBA00006484"/>
    </source>
</evidence>
<dbReference type="CDD" id="cd05324">
    <property type="entry name" value="carb_red_PTCR-like_SDR_c"/>
    <property type="match status" value="1"/>
</dbReference>
<keyword evidence="2" id="KW-0521">NADP</keyword>
<dbReference type="PANTHER" id="PTHR43963:SF6">
    <property type="entry name" value="CHAIN DEHYDROGENASE FAMILY PROTEIN, PUTATIVE (AFU_ORTHOLOGUE AFUA_3G15350)-RELATED"/>
    <property type="match status" value="1"/>
</dbReference>